<evidence type="ECO:0000256" key="4">
    <source>
        <dbReference type="ARBA" id="ARBA00022475"/>
    </source>
</evidence>
<sequence length="198" mass="21111">MFAFTNFRAYCTNFFAHINVFKTVAFVALFIAAGLAGRIPVPGTPVGITMQTFVLMLAAFYLSQAEGITALGSYITLGALGLPVFSGGVSTAALIGPSAGFIWGFIPAFVISHCFIQGFAQAAQKAQIPYFAYTAALFVSLAVGSIAFLYIFGVTIQSFLTHTPWVPLMNASFIFVLGDCIKAIFAVIIAQNLKFSTK</sequence>
<evidence type="ECO:0000256" key="2">
    <source>
        <dbReference type="ARBA" id="ARBA00010692"/>
    </source>
</evidence>
<feature type="transmembrane region" description="Helical" evidence="9">
    <location>
        <begin position="45"/>
        <end position="62"/>
    </location>
</feature>
<dbReference type="PIRSF" id="PIRSF016661">
    <property type="entry name" value="BioY"/>
    <property type="match status" value="1"/>
</dbReference>
<keyword evidence="5 9" id="KW-0812">Transmembrane</keyword>
<dbReference type="RefSeq" id="WP_377939282.1">
    <property type="nucleotide sequence ID" value="NZ_JBHTHQ010000022.1"/>
</dbReference>
<feature type="transmembrane region" description="Helical" evidence="9">
    <location>
        <begin position="20"/>
        <end position="39"/>
    </location>
</feature>
<dbReference type="Proteomes" id="UP001597036">
    <property type="component" value="Unassembled WGS sequence"/>
</dbReference>
<keyword evidence="11" id="KW-1185">Reference proteome</keyword>
<feature type="transmembrane region" description="Helical" evidence="9">
    <location>
        <begin position="101"/>
        <end position="123"/>
    </location>
</feature>
<evidence type="ECO:0000313" key="10">
    <source>
        <dbReference type="EMBL" id="MFD0705555.1"/>
    </source>
</evidence>
<feature type="transmembrane region" description="Helical" evidence="9">
    <location>
        <begin position="172"/>
        <end position="190"/>
    </location>
</feature>
<dbReference type="PANTHER" id="PTHR34295:SF4">
    <property type="entry name" value="BIOTIN TRANSPORTER BIOY-RELATED"/>
    <property type="match status" value="1"/>
</dbReference>
<evidence type="ECO:0000256" key="7">
    <source>
        <dbReference type="ARBA" id="ARBA00023136"/>
    </source>
</evidence>
<dbReference type="EMBL" id="JBHTHQ010000022">
    <property type="protein sequence ID" value="MFD0705555.1"/>
    <property type="molecule type" value="Genomic_DNA"/>
</dbReference>
<evidence type="ECO:0000256" key="3">
    <source>
        <dbReference type="ARBA" id="ARBA00022448"/>
    </source>
</evidence>
<comment type="subcellular location">
    <subcellularLocation>
        <location evidence="1 8">Cell membrane</location>
        <topology evidence="1 8">Multi-pass membrane protein</topology>
    </subcellularLocation>
</comment>
<gene>
    <name evidence="10" type="ORF">ACFQY8_07350</name>
</gene>
<evidence type="ECO:0000313" key="11">
    <source>
        <dbReference type="Proteomes" id="UP001597036"/>
    </source>
</evidence>
<proteinExistence type="inferred from homology"/>
<evidence type="ECO:0000256" key="5">
    <source>
        <dbReference type="ARBA" id="ARBA00022692"/>
    </source>
</evidence>
<keyword evidence="6 9" id="KW-1133">Transmembrane helix</keyword>
<dbReference type="Gene3D" id="1.10.1760.20">
    <property type="match status" value="1"/>
</dbReference>
<dbReference type="PANTHER" id="PTHR34295">
    <property type="entry name" value="BIOTIN TRANSPORTER BIOY"/>
    <property type="match status" value="1"/>
</dbReference>
<evidence type="ECO:0000256" key="1">
    <source>
        <dbReference type="ARBA" id="ARBA00004651"/>
    </source>
</evidence>
<evidence type="ECO:0000256" key="9">
    <source>
        <dbReference type="SAM" id="Phobius"/>
    </source>
</evidence>
<keyword evidence="4 8" id="KW-1003">Cell membrane</keyword>
<evidence type="ECO:0000256" key="6">
    <source>
        <dbReference type="ARBA" id="ARBA00022989"/>
    </source>
</evidence>
<feature type="transmembrane region" description="Helical" evidence="9">
    <location>
        <begin position="74"/>
        <end position="95"/>
    </location>
</feature>
<organism evidence="10 11">
    <name type="scientific">Alloscardovia venturai</name>
    <dbReference type="NCBI Taxonomy" id="1769421"/>
    <lineage>
        <taxon>Bacteria</taxon>
        <taxon>Bacillati</taxon>
        <taxon>Actinomycetota</taxon>
        <taxon>Actinomycetes</taxon>
        <taxon>Bifidobacteriales</taxon>
        <taxon>Bifidobacteriaceae</taxon>
        <taxon>Alloscardovia</taxon>
    </lineage>
</organism>
<dbReference type="InterPro" id="IPR003784">
    <property type="entry name" value="BioY"/>
</dbReference>
<comment type="caution">
    <text evidence="10">The sequence shown here is derived from an EMBL/GenBank/DDBJ whole genome shotgun (WGS) entry which is preliminary data.</text>
</comment>
<keyword evidence="3 8" id="KW-0813">Transport</keyword>
<protein>
    <recommendedName>
        <fullName evidence="8">Biotin transporter</fullName>
    </recommendedName>
</protein>
<keyword evidence="7 8" id="KW-0472">Membrane</keyword>
<name>A0ABW2Y5M2_9BIFI</name>
<reference evidence="11" key="1">
    <citation type="journal article" date="2019" name="Int. J. Syst. Evol. Microbiol.">
        <title>The Global Catalogue of Microorganisms (GCM) 10K type strain sequencing project: providing services to taxonomists for standard genome sequencing and annotation.</title>
        <authorList>
            <consortium name="The Broad Institute Genomics Platform"/>
            <consortium name="The Broad Institute Genome Sequencing Center for Infectious Disease"/>
            <person name="Wu L."/>
            <person name="Ma J."/>
        </authorList>
    </citation>
    <scope>NUCLEOTIDE SEQUENCE [LARGE SCALE GENOMIC DNA]</scope>
    <source>
        <strain evidence="11">CCM 8604</strain>
    </source>
</reference>
<evidence type="ECO:0000256" key="8">
    <source>
        <dbReference type="PIRNR" id="PIRNR016661"/>
    </source>
</evidence>
<dbReference type="Pfam" id="PF02632">
    <property type="entry name" value="BioY"/>
    <property type="match status" value="1"/>
</dbReference>
<accession>A0ABW2Y5M2</accession>
<feature type="transmembrane region" description="Helical" evidence="9">
    <location>
        <begin position="130"/>
        <end position="152"/>
    </location>
</feature>
<comment type="similarity">
    <text evidence="2 8">Belongs to the BioY family.</text>
</comment>